<comment type="caution">
    <text evidence="3">The sequence shown here is derived from an EMBL/GenBank/DDBJ whole genome shotgun (WGS) entry which is preliminary data.</text>
</comment>
<feature type="region of interest" description="Disordered" evidence="1">
    <location>
        <begin position="225"/>
        <end position="246"/>
    </location>
</feature>
<evidence type="ECO:0000313" key="4">
    <source>
        <dbReference type="Proteomes" id="UP000218842"/>
    </source>
</evidence>
<name>A0A2A3L5I2_MYCAV</name>
<keyword evidence="2" id="KW-0472">Membrane</keyword>
<evidence type="ECO:0000256" key="2">
    <source>
        <dbReference type="SAM" id="Phobius"/>
    </source>
</evidence>
<evidence type="ECO:0000313" key="3">
    <source>
        <dbReference type="EMBL" id="PBJ31913.1"/>
    </source>
</evidence>
<keyword evidence="2" id="KW-0812">Transmembrane</keyword>
<organism evidence="3 4">
    <name type="scientific">Mycobacterium avium subsp. hominissuis</name>
    <dbReference type="NCBI Taxonomy" id="439334"/>
    <lineage>
        <taxon>Bacteria</taxon>
        <taxon>Bacillati</taxon>
        <taxon>Actinomycetota</taxon>
        <taxon>Actinomycetes</taxon>
        <taxon>Mycobacteriales</taxon>
        <taxon>Mycobacteriaceae</taxon>
        <taxon>Mycobacterium</taxon>
        <taxon>Mycobacterium avium complex (MAC)</taxon>
    </lineage>
</organism>
<feature type="transmembrane region" description="Helical" evidence="2">
    <location>
        <begin position="185"/>
        <end position="212"/>
    </location>
</feature>
<accession>A0A2A3L5I2</accession>
<feature type="transmembrane region" description="Helical" evidence="2">
    <location>
        <begin position="20"/>
        <end position="39"/>
    </location>
</feature>
<gene>
    <name evidence="3" type="ORF">XV03_18870</name>
</gene>
<evidence type="ECO:0000256" key="1">
    <source>
        <dbReference type="SAM" id="MobiDB-lite"/>
    </source>
</evidence>
<dbReference type="AlphaFoldDB" id="A0A2A3L5I2"/>
<proteinExistence type="predicted"/>
<keyword evidence="2" id="KW-1133">Transmembrane helix</keyword>
<dbReference type="Proteomes" id="UP000218842">
    <property type="component" value="Unassembled WGS sequence"/>
</dbReference>
<dbReference type="EMBL" id="LBGZ01000119">
    <property type="protein sequence ID" value="PBJ31913.1"/>
    <property type="molecule type" value="Genomic_DNA"/>
</dbReference>
<protein>
    <submittedName>
        <fullName evidence="3">Uncharacterized protein</fullName>
    </submittedName>
</protein>
<feature type="transmembrane region" description="Helical" evidence="2">
    <location>
        <begin position="131"/>
        <end position="149"/>
    </location>
</feature>
<reference evidence="3 4" key="1">
    <citation type="journal article" date="2017" name="Genome Biol. Evol.">
        <title>Population Structure and Local Adaptation of MAC Lung Disease Agent Mycobacterium avium subsp. hominissuis.</title>
        <authorList>
            <person name="Yano H."/>
            <person name="Iwamoto T."/>
            <person name="Nishiuchi Y."/>
            <person name="Nakajima C."/>
            <person name="Starkova D.A."/>
            <person name="Mokrousov I."/>
            <person name="Narvskaya O."/>
            <person name="Yoshida S."/>
            <person name="Arikawa K."/>
            <person name="Nakanishi N."/>
            <person name="Osaki K."/>
            <person name="Nakagawa I."/>
            <person name="Ato M."/>
            <person name="Suzuki Y."/>
            <person name="Maruyama F."/>
        </authorList>
    </citation>
    <scope>NUCLEOTIDE SEQUENCE [LARGE SCALE GENOMIC DNA]</scope>
    <source>
        <strain evidence="3 4">OCU466</strain>
    </source>
</reference>
<feature type="transmembrane region" description="Helical" evidence="2">
    <location>
        <begin position="48"/>
        <end position="65"/>
    </location>
</feature>
<feature type="transmembrane region" description="Helical" evidence="2">
    <location>
        <begin position="71"/>
        <end position="90"/>
    </location>
</feature>
<sequence length="267" mass="29120">MVIAFAAAAIRVTPPGWSTALMFCAFAVWAAFFIADFFIHDLAVKRRAYWSGWLGGCTLAALALLDRGWSTAVAAFGAFALVGAIAAIRFTPYFKIGGRVIALHASDRREGRPAPTPTFPRPIRDTTGPHFWWLFVVLAAFASLCVVVGSYSWQTLAVGGPLVVVMAMFGIDDGRRRFPIVRRQYLQAVLLAAVCIPLYEVPLLVYVAAYAFGAWQPAHRSRHDAEARYHHHHHQDLGGQRHGGAVAQATESGAGAEVIDYPETPND</sequence>
<dbReference type="RefSeq" id="WP_084047303.1">
    <property type="nucleotide sequence ID" value="NZ_LBGZ01000119.1"/>
</dbReference>